<dbReference type="InterPro" id="IPR014729">
    <property type="entry name" value="Rossmann-like_a/b/a_fold"/>
</dbReference>
<dbReference type="CDD" id="cd06259">
    <property type="entry name" value="YdcF-like"/>
    <property type="match status" value="1"/>
</dbReference>
<protein>
    <submittedName>
        <fullName evidence="2">Membrane protein</fullName>
    </submittedName>
</protein>
<evidence type="ECO:0000259" key="1">
    <source>
        <dbReference type="Pfam" id="PF02698"/>
    </source>
</evidence>
<dbReference type="GO" id="GO:0043164">
    <property type="term" value="P:Gram-negative-bacterium-type cell wall biogenesis"/>
    <property type="evidence" value="ECO:0007669"/>
    <property type="project" value="TreeGrafter"/>
</dbReference>
<accession>A0A069PSX7</accession>
<dbReference type="AlphaFoldDB" id="A0A069PSX7"/>
<dbReference type="GO" id="GO:0005886">
    <property type="term" value="C:plasma membrane"/>
    <property type="evidence" value="ECO:0007669"/>
    <property type="project" value="TreeGrafter"/>
</dbReference>
<dbReference type="STRING" id="60547.GCA_000751215_03618"/>
<proteinExistence type="predicted"/>
<dbReference type="PANTHER" id="PTHR30336">
    <property type="entry name" value="INNER MEMBRANE PROTEIN, PROBABLE PERMEASE"/>
    <property type="match status" value="1"/>
</dbReference>
<gene>
    <name evidence="2" type="ORF">BG61_29290</name>
</gene>
<keyword evidence="3" id="KW-1185">Reference proteome</keyword>
<organism evidence="2 3">
    <name type="scientific">Caballeronia glathei</name>
    <dbReference type="NCBI Taxonomy" id="60547"/>
    <lineage>
        <taxon>Bacteria</taxon>
        <taxon>Pseudomonadati</taxon>
        <taxon>Pseudomonadota</taxon>
        <taxon>Betaproteobacteria</taxon>
        <taxon>Burkholderiales</taxon>
        <taxon>Burkholderiaceae</taxon>
        <taxon>Caballeronia</taxon>
    </lineage>
</organism>
<dbReference type="Gene3D" id="3.40.50.620">
    <property type="entry name" value="HUPs"/>
    <property type="match status" value="1"/>
</dbReference>
<evidence type="ECO:0000313" key="2">
    <source>
        <dbReference type="EMBL" id="KDR43868.1"/>
    </source>
</evidence>
<sequence length="233" mass="26084">MLLFFALFALWRRKRGVIAIVCVLLFWALGAGWLSAPLLALAQRGFERTIQPEFAARTTIILMGGGTTRDANARIVPKRDSVVRIQAAAELYRECRRTGAACRVIVSGGDPQHHGQAEADNYAPYLLARGVAATDLTLEDRSLNTYQNARNVAGILRLEHDETLIVVTSAYHMRRSVLAFEAFGFEPQPFVSNVRQVRTTFFPRIDGFVAAETAAHELVGVLRFYVFRLLRLY</sequence>
<dbReference type="Pfam" id="PF02698">
    <property type="entry name" value="DUF218"/>
    <property type="match status" value="1"/>
</dbReference>
<dbReference type="GO" id="GO:0000270">
    <property type="term" value="P:peptidoglycan metabolic process"/>
    <property type="evidence" value="ECO:0007669"/>
    <property type="project" value="TreeGrafter"/>
</dbReference>
<dbReference type="InterPro" id="IPR003848">
    <property type="entry name" value="DUF218"/>
</dbReference>
<dbReference type="PANTHER" id="PTHR30336:SF4">
    <property type="entry name" value="ENVELOPE BIOGENESIS FACTOR ELYC"/>
    <property type="match status" value="1"/>
</dbReference>
<dbReference type="Proteomes" id="UP000027466">
    <property type="component" value="Unassembled WGS sequence"/>
</dbReference>
<dbReference type="InterPro" id="IPR051599">
    <property type="entry name" value="Cell_Envelope_Assoc"/>
</dbReference>
<comment type="caution">
    <text evidence="2">The sequence shown here is derived from an EMBL/GenBank/DDBJ whole genome shotgun (WGS) entry which is preliminary data.</text>
</comment>
<feature type="domain" description="DUF218" evidence="1">
    <location>
        <begin position="59"/>
        <end position="220"/>
    </location>
</feature>
<reference evidence="2 3" key="1">
    <citation type="submission" date="2014-03" db="EMBL/GenBank/DDBJ databases">
        <title>Draft Genome Sequences of Four Burkholderia Strains.</title>
        <authorList>
            <person name="Liu X.Y."/>
            <person name="Li C.X."/>
            <person name="Xu J.H."/>
        </authorList>
    </citation>
    <scope>NUCLEOTIDE SEQUENCE [LARGE SCALE GENOMIC DNA]</scope>
    <source>
        <strain evidence="2 3">DSM 50014</strain>
    </source>
</reference>
<evidence type="ECO:0000313" key="3">
    <source>
        <dbReference type="Proteomes" id="UP000027466"/>
    </source>
</evidence>
<name>A0A069PSX7_9BURK</name>
<dbReference type="EMBL" id="JFHC01000005">
    <property type="protein sequence ID" value="KDR43868.1"/>
    <property type="molecule type" value="Genomic_DNA"/>
</dbReference>